<sequence length="46" mass="5284">MQKNPLSRMKQPSKWEQGRLKNSALLFPEPDSQNSACCARMKEATF</sequence>
<dbReference type="AlphaFoldDB" id="A0AAN0T7F7"/>
<evidence type="ECO:0000313" key="2">
    <source>
        <dbReference type="Proteomes" id="UP000032024"/>
    </source>
</evidence>
<organism evidence="1 2">
    <name type="scientific">Heyndrickxia coagulans</name>
    <name type="common">Weizmannia coagulans</name>
    <dbReference type="NCBI Taxonomy" id="1398"/>
    <lineage>
        <taxon>Bacteria</taxon>
        <taxon>Bacillati</taxon>
        <taxon>Bacillota</taxon>
        <taxon>Bacilli</taxon>
        <taxon>Bacillales</taxon>
        <taxon>Bacillaceae</taxon>
        <taxon>Heyndrickxia</taxon>
    </lineage>
</organism>
<proteinExistence type="predicted"/>
<protein>
    <submittedName>
        <fullName evidence="1">Uncharacterized protein</fullName>
    </submittedName>
</protein>
<reference evidence="2" key="1">
    <citation type="submission" date="2015-01" db="EMBL/GenBank/DDBJ databases">
        <title>Comparative genome analysis of Bacillus coagulans HM-08, Clostridium butyricum HM-68, Bacillus subtilis HM-66 and Bacillus paralicheniformis BL-09.</title>
        <authorList>
            <person name="Zhang H."/>
        </authorList>
    </citation>
    <scope>NUCLEOTIDE SEQUENCE [LARGE SCALE GENOMIC DNA]</scope>
    <source>
        <strain evidence="2">HM-08</strain>
    </source>
</reference>
<accession>A0AAN0T7F7</accession>
<dbReference type="Proteomes" id="UP000032024">
    <property type="component" value="Chromosome"/>
</dbReference>
<name>A0AAN0T7F7_HEYCO</name>
<gene>
    <name evidence="1" type="ORF">SB48_HM08orf05493</name>
</gene>
<keyword evidence="2" id="KW-1185">Reference proteome</keyword>
<evidence type="ECO:0000313" key="1">
    <source>
        <dbReference type="EMBL" id="AJO24227.1"/>
    </source>
</evidence>
<dbReference type="EMBL" id="CP010525">
    <property type="protein sequence ID" value="AJO24227.1"/>
    <property type="molecule type" value="Genomic_DNA"/>
</dbReference>